<gene>
    <name evidence="1" type="ORF">C7R54_15480</name>
</gene>
<dbReference type="AlphaFoldDB" id="A0A4Q1HIS6"/>
<dbReference type="RefSeq" id="WP_129151345.1">
    <property type="nucleotide sequence ID" value="NZ_JBHSDO010000011.1"/>
</dbReference>
<organism evidence="1 2">
    <name type="scientific">Achromobacter aloeverae</name>
    <dbReference type="NCBI Taxonomy" id="1750518"/>
    <lineage>
        <taxon>Bacteria</taxon>
        <taxon>Pseudomonadati</taxon>
        <taxon>Pseudomonadota</taxon>
        <taxon>Betaproteobacteria</taxon>
        <taxon>Burkholderiales</taxon>
        <taxon>Alcaligenaceae</taxon>
        <taxon>Achromobacter</taxon>
    </lineage>
</organism>
<sequence>MSQIDDAVKRLPVGFHPHLLVNFINGNVSTTRKGTVKLTIEIPIEPLGSPFTDLRAVTDPQENKLVPLLIFVEPDVVLGAQRVAAQEKE</sequence>
<name>A0A4Q1HIS6_9BURK</name>
<evidence type="ECO:0000313" key="1">
    <source>
        <dbReference type="EMBL" id="RXN87977.1"/>
    </source>
</evidence>
<proteinExistence type="predicted"/>
<protein>
    <submittedName>
        <fullName evidence="1">Uncharacterized protein</fullName>
    </submittedName>
</protein>
<dbReference type="Proteomes" id="UP000290849">
    <property type="component" value="Unassembled WGS sequence"/>
</dbReference>
<evidence type="ECO:0000313" key="2">
    <source>
        <dbReference type="Proteomes" id="UP000290849"/>
    </source>
</evidence>
<keyword evidence="2" id="KW-1185">Reference proteome</keyword>
<accession>A0A4Q1HIS6</accession>
<comment type="caution">
    <text evidence="1">The sequence shown here is derived from an EMBL/GenBank/DDBJ whole genome shotgun (WGS) entry which is preliminary data.</text>
</comment>
<dbReference type="EMBL" id="PYAL01000004">
    <property type="protein sequence ID" value="RXN87977.1"/>
    <property type="molecule type" value="Genomic_DNA"/>
</dbReference>
<reference evidence="1 2" key="1">
    <citation type="journal article" date="2017" name="Int. J. Syst. Evol. Microbiol.">
        <title>Achromobacter aloeverae sp. nov., isolated from the root of Aloe vera (L.) Burm.f.</title>
        <authorList>
            <person name="Kuncharoen N."/>
            <person name="Muramatsu Y."/>
            <person name="Shibata C."/>
            <person name="Kamakura Y."/>
            <person name="Nakagawa Y."/>
            <person name="Tanasupawat S."/>
        </authorList>
    </citation>
    <scope>NUCLEOTIDE SEQUENCE [LARGE SCALE GENOMIC DNA]</scope>
    <source>
        <strain evidence="1 2">AVA-1</strain>
    </source>
</reference>